<feature type="region of interest" description="Disordered" evidence="1">
    <location>
        <begin position="352"/>
        <end position="374"/>
    </location>
</feature>
<dbReference type="AlphaFoldDB" id="A0A151GA41"/>
<dbReference type="GeneID" id="63718540"/>
<proteinExistence type="predicted"/>
<keyword evidence="4" id="KW-1185">Reference proteome</keyword>
<evidence type="ECO:0000313" key="4">
    <source>
        <dbReference type="Proteomes" id="UP000076580"/>
    </source>
</evidence>
<accession>A0A151GA41</accession>
<dbReference type="Pfam" id="PF03732">
    <property type="entry name" value="Retrotrans_gag"/>
    <property type="match status" value="1"/>
</dbReference>
<dbReference type="RefSeq" id="XP_040653300.1">
    <property type="nucleotide sequence ID" value="XM_040803196.1"/>
</dbReference>
<sequence length="374" mass="42267">MDQQDNNALPSEQNATASQPPPDWFTEIQQLRQQIATVMQYQASREAQPGTTSGSVRTPSTVNGPAILPQVRRKPIPTGAPYDGDKTTFTAWKILMAHKLVTDRKFIGTDKDQWMFVWQCLAPKIQSRVTAFFEAGPSYQYNPLQFLAYLESVFADPHRMEIAQTELEQLEQASNEAFTSFYVRFEQKLALAGGMNWPDEIKLVKLRRALNKTMRDSSIGRNIPRDSYEAAVNIYRSIAVDIESYRLEEKYRNRYGRATAPTKPITDEDGDARMTGINAATVGRRRPATQGTRTSPGQSSSQRATWVPRSTIDARKEEGACLRCGSKQHFIKDCEMRPAARPVQNLSIHRVNTERENAQEESLDQFSENEAPPS</sequence>
<feature type="compositionally biased region" description="Polar residues" evidence="1">
    <location>
        <begin position="289"/>
        <end position="304"/>
    </location>
</feature>
<protein>
    <recommendedName>
        <fullName evidence="2">Retrotransposon gag domain-containing protein</fullName>
    </recommendedName>
</protein>
<comment type="caution">
    <text evidence="3">The sequence shown here is derived from an EMBL/GenBank/DDBJ whole genome shotgun (WGS) entry which is preliminary data.</text>
</comment>
<name>A0A151GA41_DRECN</name>
<dbReference type="EMBL" id="LAYC01000003">
    <property type="protein sequence ID" value="KYK53948.1"/>
    <property type="molecule type" value="Genomic_DNA"/>
</dbReference>
<feature type="region of interest" description="Disordered" evidence="1">
    <location>
        <begin position="41"/>
        <end position="82"/>
    </location>
</feature>
<reference evidence="3 4" key="1">
    <citation type="journal article" date="2016" name="Sci. Rep.">
        <title>Insights into Adaptations to a Near-Obligate Nematode Endoparasitic Lifestyle from the Finished Genome of Drechmeria coniospora.</title>
        <authorList>
            <person name="Zhang L."/>
            <person name="Zhou Z."/>
            <person name="Guo Q."/>
            <person name="Fokkens L."/>
            <person name="Miskei M."/>
            <person name="Pocsi I."/>
            <person name="Zhang W."/>
            <person name="Chen M."/>
            <person name="Wang L."/>
            <person name="Sun Y."/>
            <person name="Donzelli B.G."/>
            <person name="Gibson D.M."/>
            <person name="Nelson D.R."/>
            <person name="Luo J.G."/>
            <person name="Rep M."/>
            <person name="Liu H."/>
            <person name="Yang S."/>
            <person name="Wang J."/>
            <person name="Krasnoff S.B."/>
            <person name="Xu Y."/>
            <person name="Molnar I."/>
            <person name="Lin M."/>
        </authorList>
    </citation>
    <scope>NUCLEOTIDE SEQUENCE [LARGE SCALE GENOMIC DNA]</scope>
    <source>
        <strain evidence="3 4">ARSEF 6962</strain>
    </source>
</reference>
<feature type="region of interest" description="Disordered" evidence="1">
    <location>
        <begin position="279"/>
        <end position="308"/>
    </location>
</feature>
<organism evidence="3 4">
    <name type="scientific">Drechmeria coniospora</name>
    <name type="common">Nematophagous fungus</name>
    <name type="synonym">Meria coniospora</name>
    <dbReference type="NCBI Taxonomy" id="98403"/>
    <lineage>
        <taxon>Eukaryota</taxon>
        <taxon>Fungi</taxon>
        <taxon>Dikarya</taxon>
        <taxon>Ascomycota</taxon>
        <taxon>Pezizomycotina</taxon>
        <taxon>Sordariomycetes</taxon>
        <taxon>Hypocreomycetidae</taxon>
        <taxon>Hypocreales</taxon>
        <taxon>Ophiocordycipitaceae</taxon>
        <taxon>Drechmeria</taxon>
    </lineage>
</organism>
<dbReference type="Proteomes" id="UP000076580">
    <property type="component" value="Chromosome 03"/>
</dbReference>
<feature type="compositionally biased region" description="Polar residues" evidence="1">
    <location>
        <begin position="1"/>
        <end position="18"/>
    </location>
</feature>
<evidence type="ECO:0000259" key="2">
    <source>
        <dbReference type="Pfam" id="PF03732"/>
    </source>
</evidence>
<feature type="compositionally biased region" description="Polar residues" evidence="1">
    <location>
        <begin position="41"/>
        <end position="63"/>
    </location>
</feature>
<evidence type="ECO:0000313" key="3">
    <source>
        <dbReference type="EMBL" id="KYK53948.1"/>
    </source>
</evidence>
<dbReference type="InterPro" id="IPR005162">
    <property type="entry name" value="Retrotrans_gag_dom"/>
</dbReference>
<feature type="region of interest" description="Disordered" evidence="1">
    <location>
        <begin position="1"/>
        <end position="23"/>
    </location>
</feature>
<dbReference type="InParanoid" id="A0A151GA41"/>
<feature type="domain" description="Retrotransposon gag" evidence="2">
    <location>
        <begin position="150"/>
        <end position="211"/>
    </location>
</feature>
<gene>
    <name evidence="3" type="ORF">DCS_05897</name>
</gene>
<evidence type="ECO:0000256" key="1">
    <source>
        <dbReference type="SAM" id="MobiDB-lite"/>
    </source>
</evidence>